<protein>
    <submittedName>
        <fullName evidence="2">Sorting nexin-17</fullName>
    </submittedName>
</protein>
<proteinExistence type="predicted"/>
<dbReference type="Proteomes" id="UP000886998">
    <property type="component" value="Unassembled WGS sequence"/>
</dbReference>
<name>A0A8X6Y1S8_9ARAC</name>
<evidence type="ECO:0000313" key="2">
    <source>
        <dbReference type="EMBL" id="GFY63777.1"/>
    </source>
</evidence>
<organism evidence="2 3">
    <name type="scientific">Trichonephila inaurata madagascariensis</name>
    <dbReference type="NCBI Taxonomy" id="2747483"/>
    <lineage>
        <taxon>Eukaryota</taxon>
        <taxon>Metazoa</taxon>
        <taxon>Ecdysozoa</taxon>
        <taxon>Arthropoda</taxon>
        <taxon>Chelicerata</taxon>
        <taxon>Arachnida</taxon>
        <taxon>Araneae</taxon>
        <taxon>Araneomorphae</taxon>
        <taxon>Entelegynae</taxon>
        <taxon>Araneoidea</taxon>
        <taxon>Nephilidae</taxon>
        <taxon>Trichonephila</taxon>
        <taxon>Trichonephila inaurata</taxon>
    </lineage>
</organism>
<reference evidence="2" key="1">
    <citation type="submission" date="2020-08" db="EMBL/GenBank/DDBJ databases">
        <title>Multicomponent nature underlies the extraordinary mechanical properties of spider dragline silk.</title>
        <authorList>
            <person name="Kono N."/>
            <person name="Nakamura H."/>
            <person name="Mori M."/>
            <person name="Yoshida Y."/>
            <person name="Ohtoshi R."/>
            <person name="Malay A.D."/>
            <person name="Moran D.A.P."/>
            <person name="Tomita M."/>
            <person name="Numata K."/>
            <person name="Arakawa K."/>
        </authorList>
    </citation>
    <scope>NUCLEOTIDE SEQUENCE</scope>
</reference>
<comment type="caution">
    <text evidence="2">The sequence shown here is derived from an EMBL/GenBank/DDBJ whole genome shotgun (WGS) entry which is preliminary data.</text>
</comment>
<accession>A0A8X6Y1S8</accession>
<sequence>MVKRPATPAALKALYPHRPCSTKPAWLTYSLGCTFWKVRRFASLRKAMDFRFLVVSRWIKQGFEMEGSAFQREESNNIIGRSKGQVRKITEKFSSKHGIKNGPTSPKPLVENDAFEGIGDDDL</sequence>
<dbReference type="AlphaFoldDB" id="A0A8X6Y1S8"/>
<evidence type="ECO:0000256" key="1">
    <source>
        <dbReference type="SAM" id="MobiDB-lite"/>
    </source>
</evidence>
<keyword evidence="3" id="KW-1185">Reference proteome</keyword>
<dbReference type="OrthoDB" id="6415413at2759"/>
<evidence type="ECO:0000313" key="3">
    <source>
        <dbReference type="Proteomes" id="UP000886998"/>
    </source>
</evidence>
<dbReference type="EMBL" id="BMAV01014933">
    <property type="protein sequence ID" value="GFY63777.1"/>
    <property type="molecule type" value="Genomic_DNA"/>
</dbReference>
<feature type="region of interest" description="Disordered" evidence="1">
    <location>
        <begin position="92"/>
        <end position="123"/>
    </location>
</feature>
<gene>
    <name evidence="2" type="primary">snx17_1</name>
    <name evidence="2" type="ORF">TNIN_182231</name>
</gene>